<reference evidence="2" key="1">
    <citation type="submission" date="2021-02" db="EMBL/GenBank/DDBJ databases">
        <title>Rhodobacter shimadae sp. nov., an aerobic anoxygenic phototrophic bacterium isolated from a hot spring.</title>
        <authorList>
            <person name="Muramatsu S."/>
            <person name="Haruta S."/>
            <person name="Hirose S."/>
            <person name="Hanada S."/>
        </authorList>
    </citation>
    <scope>NUCLEOTIDE SEQUENCE</scope>
    <source>
        <strain evidence="2">N10</strain>
    </source>
</reference>
<dbReference type="AlphaFoldDB" id="A0A8G0ZW71"/>
<proteinExistence type="predicted"/>
<accession>A0A8G0ZW71</accession>
<keyword evidence="3" id="KW-1185">Reference proteome</keyword>
<dbReference type="PANTHER" id="PTHR21310:SF42">
    <property type="entry name" value="BIFUNCTIONAL AAC_APH"/>
    <property type="match status" value="1"/>
</dbReference>
<dbReference type="Gene3D" id="3.30.200.20">
    <property type="entry name" value="Phosphorylase Kinase, domain 1"/>
    <property type="match status" value="1"/>
</dbReference>
<dbReference type="KEGG" id="nsm:JO391_15560"/>
<dbReference type="Proteomes" id="UP000826300">
    <property type="component" value="Chromosome"/>
</dbReference>
<evidence type="ECO:0000313" key="3">
    <source>
        <dbReference type="Proteomes" id="UP000826300"/>
    </source>
</evidence>
<protein>
    <submittedName>
        <fullName evidence="2">Phosphotransferase</fullName>
    </submittedName>
</protein>
<dbReference type="InterPro" id="IPR011009">
    <property type="entry name" value="Kinase-like_dom_sf"/>
</dbReference>
<dbReference type="EMBL" id="CP069370">
    <property type="protein sequence ID" value="QYZ69144.1"/>
    <property type="molecule type" value="Genomic_DNA"/>
</dbReference>
<dbReference type="Gene3D" id="3.90.1200.10">
    <property type="match status" value="1"/>
</dbReference>
<sequence length="296" mass="32053">MAGMHEGEVELSARQVRALLAAQMPDLAPFPLRRVGAGGTDHVLYRVGPRLLARFPRLASAANQPLGEAAWLPALAPCLPLAVPGPLRLGEPGAGYPFAWSVGPWLPGRDAWSAPPWQAAEALAAFVAALRAAPVTPGAPARTGTLADRDAFLRSMIAEVRDEAEPATLTRLWDRCLALPRWNGPPVWVHADLHPLNLLTRRGRLVAVTDWGAFGAGDPAEDLLPAWAALDASGRDRFRAALRVDDGDWARGWAFAFSKAVMAVPYYRETNPRLRDMMRRMLVECLNDCAAGRVAL</sequence>
<dbReference type="Pfam" id="PF01636">
    <property type="entry name" value="APH"/>
    <property type="match status" value="1"/>
</dbReference>
<organism evidence="2 3">
    <name type="scientific">Neotabrizicola shimadae</name>
    <dbReference type="NCBI Taxonomy" id="2807096"/>
    <lineage>
        <taxon>Bacteria</taxon>
        <taxon>Pseudomonadati</taxon>
        <taxon>Pseudomonadota</taxon>
        <taxon>Alphaproteobacteria</taxon>
        <taxon>Rhodobacterales</taxon>
        <taxon>Paracoccaceae</taxon>
        <taxon>Neotabrizicola</taxon>
    </lineage>
</organism>
<dbReference type="PANTHER" id="PTHR21310">
    <property type="entry name" value="AMINOGLYCOSIDE PHOSPHOTRANSFERASE-RELATED-RELATED"/>
    <property type="match status" value="1"/>
</dbReference>
<feature type="domain" description="Aminoglycoside phosphotransferase" evidence="1">
    <location>
        <begin position="38"/>
        <end position="251"/>
    </location>
</feature>
<dbReference type="SUPFAM" id="SSF56112">
    <property type="entry name" value="Protein kinase-like (PK-like)"/>
    <property type="match status" value="1"/>
</dbReference>
<evidence type="ECO:0000313" key="2">
    <source>
        <dbReference type="EMBL" id="QYZ69144.1"/>
    </source>
</evidence>
<dbReference type="InterPro" id="IPR051678">
    <property type="entry name" value="AGP_Transferase"/>
</dbReference>
<evidence type="ECO:0000259" key="1">
    <source>
        <dbReference type="Pfam" id="PF01636"/>
    </source>
</evidence>
<gene>
    <name evidence="2" type="ORF">JO391_15560</name>
</gene>
<dbReference type="InterPro" id="IPR002575">
    <property type="entry name" value="Aminoglycoside_PTrfase"/>
</dbReference>
<name>A0A8G0ZW71_9RHOB</name>